<comment type="similarity">
    <text evidence="1 4">Belongs to the glycosyl hydrolase 32 family.</text>
</comment>
<dbReference type="Proteomes" id="UP000647133">
    <property type="component" value="Unassembled WGS sequence"/>
</dbReference>
<dbReference type="EMBL" id="JACYTQ010000001">
    <property type="protein sequence ID" value="MBD8487228.1"/>
    <property type="molecule type" value="Genomic_DNA"/>
</dbReference>
<feature type="domain" description="Glycosyl hydrolase family 32 C-terminal" evidence="6">
    <location>
        <begin position="397"/>
        <end position="486"/>
    </location>
</feature>
<organism evidence="7 8">
    <name type="scientific">Echinicola arenosa</name>
    <dbReference type="NCBI Taxonomy" id="2774144"/>
    <lineage>
        <taxon>Bacteria</taxon>
        <taxon>Pseudomonadati</taxon>
        <taxon>Bacteroidota</taxon>
        <taxon>Cytophagia</taxon>
        <taxon>Cytophagales</taxon>
        <taxon>Cyclobacteriaceae</taxon>
        <taxon>Echinicola</taxon>
    </lineage>
</organism>
<dbReference type="InterPro" id="IPR013148">
    <property type="entry name" value="Glyco_hydro_32_N"/>
</dbReference>
<dbReference type="InterPro" id="IPR013320">
    <property type="entry name" value="ConA-like_dom_sf"/>
</dbReference>
<sequence length="492" mass="56002">MTFLLLAFFLYACSEKPKEKTAENIQLFDEKYRPQYHFSPPQQWMNDPNGMVYLDGEYHLFYQHYPDSNVWGPMHWGHAVSKDMLNWEHLPIALYPDSLGYIFSGSAVIDHGNTSGLGKDGNDPMVAIFTYHQNQKGQTQGIAFSNDKGRTWTKYKGNPVLKSPGIPDFRDPKVSWYEQTNGIGKWIMTLAVKDKISFYSSPNLIDWKHESDFNPDWAAYGGVWECPDLFPLTTPEGNKKWVLLVSINPGGPNGGSATQYFIGQFDGQTFTAEGSDVKWIDHGADNYAGVTWSNIPREDSRRLFLGWMSNWQYANIVPTQAWRSAMTIPRELQLVRDNSGNILLSSAPIKEIQNLVESTNVIEGASFMLDHNLFQLDLEKTPEQSGSVIFSNDLGENITLQITHDEITFDRSNAGKTDFQDEFGNIHHAPIKNIKIKNVSIFSDRSSLEFFFNDGEMVMTEIIFPNAPLLKVELKGFKGENKVHYFKSIWNN</sequence>
<evidence type="ECO:0000259" key="6">
    <source>
        <dbReference type="Pfam" id="PF08244"/>
    </source>
</evidence>
<dbReference type="Gene3D" id="2.115.10.20">
    <property type="entry name" value="Glycosyl hydrolase domain, family 43"/>
    <property type="match status" value="1"/>
</dbReference>
<accession>A0ABR9AF04</accession>
<dbReference type="SMART" id="SM00640">
    <property type="entry name" value="Glyco_32"/>
    <property type="match status" value="1"/>
</dbReference>
<dbReference type="PROSITE" id="PS00609">
    <property type="entry name" value="GLYCOSYL_HYDROL_F32"/>
    <property type="match status" value="1"/>
</dbReference>
<dbReference type="PANTHER" id="PTHR42800">
    <property type="entry name" value="EXOINULINASE INUD (AFU_ORTHOLOGUE AFUA_5G00480)"/>
    <property type="match status" value="1"/>
</dbReference>
<keyword evidence="3 4" id="KW-0326">Glycosidase</keyword>
<protein>
    <submittedName>
        <fullName evidence="7">Glycoside hydrolase family 32 protein</fullName>
    </submittedName>
</protein>
<dbReference type="SUPFAM" id="SSF49899">
    <property type="entry name" value="Concanavalin A-like lectins/glucanases"/>
    <property type="match status" value="1"/>
</dbReference>
<gene>
    <name evidence="7" type="ORF">IFO69_00570</name>
</gene>
<dbReference type="InterPro" id="IPR013189">
    <property type="entry name" value="Glyco_hydro_32_C"/>
</dbReference>
<evidence type="ECO:0000313" key="7">
    <source>
        <dbReference type="EMBL" id="MBD8487228.1"/>
    </source>
</evidence>
<reference evidence="7 8" key="1">
    <citation type="submission" date="2020-09" db="EMBL/GenBank/DDBJ databases">
        <title>Echinicola sp. CAU 1574 isolated from sand of Sido Beach.</title>
        <authorList>
            <person name="Kim W."/>
        </authorList>
    </citation>
    <scope>NUCLEOTIDE SEQUENCE [LARGE SCALE GENOMIC DNA]</scope>
    <source>
        <strain evidence="7 8">CAU 1574</strain>
    </source>
</reference>
<keyword evidence="8" id="KW-1185">Reference proteome</keyword>
<name>A0ABR9AF04_9BACT</name>
<dbReference type="Pfam" id="PF00251">
    <property type="entry name" value="Glyco_hydro_32N"/>
    <property type="match status" value="1"/>
</dbReference>
<feature type="domain" description="Glycosyl hydrolase family 32 N-terminal" evidence="5">
    <location>
        <begin position="37"/>
        <end position="341"/>
    </location>
</feature>
<dbReference type="InterPro" id="IPR018053">
    <property type="entry name" value="Glyco_hydro_32_AS"/>
</dbReference>
<evidence type="ECO:0000256" key="1">
    <source>
        <dbReference type="ARBA" id="ARBA00009902"/>
    </source>
</evidence>
<evidence type="ECO:0000259" key="5">
    <source>
        <dbReference type="Pfam" id="PF00251"/>
    </source>
</evidence>
<dbReference type="InterPro" id="IPR001362">
    <property type="entry name" value="Glyco_hydro_32"/>
</dbReference>
<dbReference type="PANTHER" id="PTHR42800:SF1">
    <property type="entry name" value="EXOINULINASE INUD (AFU_ORTHOLOGUE AFUA_5G00480)"/>
    <property type="match status" value="1"/>
</dbReference>
<keyword evidence="2 4" id="KW-0378">Hydrolase</keyword>
<dbReference type="Gene3D" id="2.60.120.560">
    <property type="entry name" value="Exo-inulinase, domain 1"/>
    <property type="match status" value="1"/>
</dbReference>
<dbReference type="Pfam" id="PF08244">
    <property type="entry name" value="Glyco_hydro_32C"/>
    <property type="match status" value="1"/>
</dbReference>
<evidence type="ECO:0000256" key="4">
    <source>
        <dbReference type="RuleBase" id="RU362110"/>
    </source>
</evidence>
<dbReference type="InterPro" id="IPR023296">
    <property type="entry name" value="Glyco_hydro_beta-prop_sf"/>
</dbReference>
<evidence type="ECO:0000313" key="8">
    <source>
        <dbReference type="Proteomes" id="UP000647133"/>
    </source>
</evidence>
<dbReference type="GO" id="GO:0016787">
    <property type="term" value="F:hydrolase activity"/>
    <property type="evidence" value="ECO:0007669"/>
    <property type="project" value="UniProtKB-KW"/>
</dbReference>
<proteinExistence type="inferred from homology"/>
<dbReference type="CDD" id="cd18622">
    <property type="entry name" value="GH32_Inu-like"/>
    <property type="match status" value="1"/>
</dbReference>
<dbReference type="SUPFAM" id="SSF75005">
    <property type="entry name" value="Arabinanase/levansucrase/invertase"/>
    <property type="match status" value="1"/>
</dbReference>
<comment type="caution">
    <text evidence="7">The sequence shown here is derived from an EMBL/GenBank/DDBJ whole genome shotgun (WGS) entry which is preliminary data.</text>
</comment>
<evidence type="ECO:0000256" key="3">
    <source>
        <dbReference type="ARBA" id="ARBA00023295"/>
    </source>
</evidence>
<evidence type="ECO:0000256" key="2">
    <source>
        <dbReference type="ARBA" id="ARBA00022801"/>
    </source>
</evidence>